<feature type="region of interest" description="Disordered" evidence="2">
    <location>
        <begin position="46"/>
        <end position="90"/>
    </location>
</feature>
<feature type="compositionally biased region" description="Low complexity" evidence="2">
    <location>
        <begin position="332"/>
        <end position="349"/>
    </location>
</feature>
<evidence type="ECO:0000313" key="4">
    <source>
        <dbReference type="Proteomes" id="UP001176521"/>
    </source>
</evidence>
<dbReference type="Proteomes" id="UP001176521">
    <property type="component" value="Unassembled WGS sequence"/>
</dbReference>
<dbReference type="PANTHER" id="PTHR31905">
    <property type="entry name" value="COILED-COIL DOMAIN-CONTAINING PROTEIN 58"/>
    <property type="match status" value="1"/>
</dbReference>
<feature type="compositionally biased region" description="Basic and acidic residues" evidence="2">
    <location>
        <begin position="267"/>
        <end position="287"/>
    </location>
</feature>
<gene>
    <name evidence="3" type="ORF">OC842_003401</name>
</gene>
<protein>
    <submittedName>
        <fullName evidence="3">Uncharacterized protein</fullName>
    </submittedName>
</protein>
<feature type="region of interest" description="Disordered" evidence="2">
    <location>
        <begin position="126"/>
        <end position="169"/>
    </location>
</feature>
<reference evidence="3" key="1">
    <citation type="journal article" date="2023" name="PhytoFront">
        <title>Draft Genome Resources of Seven Strains of Tilletia horrida, Causal Agent of Kernel Smut of Rice.</title>
        <authorList>
            <person name="Khanal S."/>
            <person name="Antony Babu S."/>
            <person name="Zhou X.G."/>
        </authorList>
    </citation>
    <scope>NUCLEOTIDE SEQUENCE</scope>
    <source>
        <strain evidence="3">TX3</strain>
    </source>
</reference>
<dbReference type="GO" id="GO:0005758">
    <property type="term" value="C:mitochondrial intermembrane space"/>
    <property type="evidence" value="ECO:0007669"/>
    <property type="project" value="InterPro"/>
</dbReference>
<evidence type="ECO:0000313" key="3">
    <source>
        <dbReference type="EMBL" id="KAK0532107.1"/>
    </source>
</evidence>
<evidence type="ECO:0000256" key="1">
    <source>
        <dbReference type="ARBA" id="ARBA00024204"/>
    </source>
</evidence>
<sequence length="362" mass="39966">MPSSAYNEPLSRMMITYNVIGTFWKAVRHYARVALTSIYSTPPLKKSNKMSWYSPRMSSAPSSSAAPLQQASGQSPAQAPPPATPASVPDLHPTLCRDIIQFRHFLARYRALDDRITSLLNRSLASSREAGRNLPPSLLLPLPTPHDSPLLHQQQQQQQQHQEHADAGVSTYARADPTSCAALWDQLVRVWAGREESVQYCLAVTSSARAALGDSPQSSARTAQLGSAEDELAWLDADRSGTASLSDQAGRESASASASGRRARKTKDRDAERAPEGWRSEDEEAWRGKREAEEDALARQLHNELVVDQILRRRSIDVFRSRCPGFRPPAPSDAASQPQGSHSSSQSSQDLLARSWKYWTEK</sequence>
<dbReference type="AlphaFoldDB" id="A0AAN6GDM6"/>
<feature type="compositionally biased region" description="Low complexity" evidence="2">
    <location>
        <begin position="251"/>
        <end position="260"/>
    </location>
</feature>
<feature type="region of interest" description="Disordered" evidence="2">
    <location>
        <begin position="321"/>
        <end position="362"/>
    </location>
</feature>
<comment type="caution">
    <text evidence="3">The sequence shown here is derived from an EMBL/GenBank/DDBJ whole genome shotgun (WGS) entry which is preliminary data.</text>
</comment>
<feature type="compositionally biased region" description="Low complexity" evidence="2">
    <location>
        <begin position="58"/>
        <end position="77"/>
    </location>
</feature>
<feature type="region of interest" description="Disordered" evidence="2">
    <location>
        <begin position="241"/>
        <end position="287"/>
    </location>
</feature>
<accession>A0AAN6GDM6</accession>
<evidence type="ECO:0000256" key="2">
    <source>
        <dbReference type="SAM" id="MobiDB-lite"/>
    </source>
</evidence>
<dbReference type="InterPro" id="IPR019171">
    <property type="entry name" value="MIX23"/>
</dbReference>
<proteinExistence type="inferred from homology"/>
<dbReference type="Pfam" id="PF09774">
    <property type="entry name" value="MIX23"/>
    <property type="match status" value="1"/>
</dbReference>
<dbReference type="PANTHER" id="PTHR31905:SF2">
    <property type="entry name" value="PROTEIN MIX23"/>
    <property type="match status" value="1"/>
</dbReference>
<dbReference type="EMBL" id="JAPDMQ010000168">
    <property type="protein sequence ID" value="KAK0532107.1"/>
    <property type="molecule type" value="Genomic_DNA"/>
</dbReference>
<comment type="similarity">
    <text evidence="1">Belongs to the MIX23 family.</text>
</comment>
<name>A0AAN6GDM6_9BASI</name>
<feature type="compositionally biased region" description="Low complexity" evidence="2">
    <location>
        <begin position="134"/>
        <end position="160"/>
    </location>
</feature>
<organism evidence="3 4">
    <name type="scientific">Tilletia horrida</name>
    <dbReference type="NCBI Taxonomy" id="155126"/>
    <lineage>
        <taxon>Eukaryota</taxon>
        <taxon>Fungi</taxon>
        <taxon>Dikarya</taxon>
        <taxon>Basidiomycota</taxon>
        <taxon>Ustilaginomycotina</taxon>
        <taxon>Exobasidiomycetes</taxon>
        <taxon>Tilletiales</taxon>
        <taxon>Tilletiaceae</taxon>
        <taxon>Tilletia</taxon>
    </lineage>
</organism>
<keyword evidence="4" id="KW-1185">Reference proteome</keyword>